<keyword evidence="3" id="KW-1185">Reference proteome</keyword>
<reference evidence="3" key="1">
    <citation type="submission" date="2017-03" db="EMBL/GenBank/DDBJ databases">
        <title>Phytopthora megakarya and P. palmivora, two closely related causual agents of cacao black pod achieved similar genome size and gene model numbers by different mechanisms.</title>
        <authorList>
            <person name="Ali S."/>
            <person name="Shao J."/>
            <person name="Larry D.J."/>
            <person name="Kronmiller B."/>
            <person name="Shen D."/>
            <person name="Strem M.D."/>
            <person name="Melnick R.L."/>
            <person name="Guiltinan M.J."/>
            <person name="Tyler B.M."/>
            <person name="Meinhardt L.W."/>
            <person name="Bailey B.A."/>
        </authorList>
    </citation>
    <scope>NUCLEOTIDE SEQUENCE [LARGE SCALE GENOMIC DNA]</scope>
    <source>
        <strain evidence="3">zdho120</strain>
    </source>
</reference>
<sequence length="143" mass="16756">MIQCLSFQANRLNSLRSGRVLRIIQPRKNTAGDTLDREDIARNKAISADRVVEEKYFGRIVARVCAELMNYHVGLMPLRARDNEHYDMVLSTYQTMRESVWTQRAKAQRHYRMRQQVRSRPAPYNTRESASQAQFDSQKAFAF</sequence>
<dbReference type="Proteomes" id="UP000198211">
    <property type="component" value="Unassembled WGS sequence"/>
</dbReference>
<organism evidence="2 3">
    <name type="scientific">Phytophthora megakarya</name>
    <dbReference type="NCBI Taxonomy" id="4795"/>
    <lineage>
        <taxon>Eukaryota</taxon>
        <taxon>Sar</taxon>
        <taxon>Stramenopiles</taxon>
        <taxon>Oomycota</taxon>
        <taxon>Peronosporomycetes</taxon>
        <taxon>Peronosporales</taxon>
        <taxon>Peronosporaceae</taxon>
        <taxon>Phytophthora</taxon>
    </lineage>
</organism>
<feature type="region of interest" description="Disordered" evidence="1">
    <location>
        <begin position="111"/>
        <end position="143"/>
    </location>
</feature>
<accession>A0A225UKW0</accession>
<dbReference type="EMBL" id="NBNE01015788">
    <property type="protein sequence ID" value="OWY93598.1"/>
    <property type="molecule type" value="Genomic_DNA"/>
</dbReference>
<comment type="caution">
    <text evidence="2">The sequence shown here is derived from an EMBL/GenBank/DDBJ whole genome shotgun (WGS) entry which is preliminary data.</text>
</comment>
<gene>
    <name evidence="2" type="ORF">PHMEG_00036946</name>
</gene>
<evidence type="ECO:0000313" key="3">
    <source>
        <dbReference type="Proteomes" id="UP000198211"/>
    </source>
</evidence>
<protein>
    <submittedName>
        <fullName evidence="2">Uncharacterized protein</fullName>
    </submittedName>
</protein>
<evidence type="ECO:0000256" key="1">
    <source>
        <dbReference type="SAM" id="MobiDB-lite"/>
    </source>
</evidence>
<dbReference type="AlphaFoldDB" id="A0A225UKW0"/>
<feature type="compositionally biased region" description="Polar residues" evidence="1">
    <location>
        <begin position="126"/>
        <end position="137"/>
    </location>
</feature>
<proteinExistence type="predicted"/>
<name>A0A225UKW0_9STRA</name>
<dbReference type="OrthoDB" id="164601at2759"/>
<evidence type="ECO:0000313" key="2">
    <source>
        <dbReference type="EMBL" id="OWY93598.1"/>
    </source>
</evidence>